<feature type="region of interest" description="Disordered" evidence="3">
    <location>
        <begin position="268"/>
        <end position="303"/>
    </location>
</feature>
<evidence type="ECO:0000256" key="2">
    <source>
        <dbReference type="PIRSR" id="PIRSR637460-2"/>
    </source>
</evidence>
<dbReference type="GO" id="GO:0004806">
    <property type="term" value="F:triacylglycerol lipase activity"/>
    <property type="evidence" value="ECO:0007669"/>
    <property type="project" value="TreeGrafter"/>
</dbReference>
<gene>
    <name evidence="6" type="ORF">SAMN05421872_102157</name>
</gene>
<accession>A0A1G6L8V6</accession>
<dbReference type="STRING" id="1045774.SAMN05421872_102157"/>
<evidence type="ECO:0000256" key="4">
    <source>
        <dbReference type="SAM" id="SignalP"/>
    </source>
</evidence>
<keyword evidence="2" id="KW-1015">Disulfide bond</keyword>
<dbReference type="Pfam" id="PF13472">
    <property type="entry name" value="Lipase_GDSL_2"/>
    <property type="match status" value="1"/>
</dbReference>
<dbReference type="Proteomes" id="UP000199034">
    <property type="component" value="Unassembled WGS sequence"/>
</dbReference>
<organism evidence="6 7">
    <name type="scientific">Nocardioides lianchengensis</name>
    <dbReference type="NCBI Taxonomy" id="1045774"/>
    <lineage>
        <taxon>Bacteria</taxon>
        <taxon>Bacillati</taxon>
        <taxon>Actinomycetota</taxon>
        <taxon>Actinomycetes</taxon>
        <taxon>Propionibacteriales</taxon>
        <taxon>Nocardioidaceae</taxon>
        <taxon>Nocardioides</taxon>
    </lineage>
</organism>
<dbReference type="CDD" id="cd01823">
    <property type="entry name" value="SEST_like"/>
    <property type="match status" value="1"/>
</dbReference>
<evidence type="ECO:0000256" key="1">
    <source>
        <dbReference type="PIRSR" id="PIRSR637460-1"/>
    </source>
</evidence>
<dbReference type="Gene3D" id="3.40.50.1110">
    <property type="entry name" value="SGNH hydrolase"/>
    <property type="match status" value="1"/>
</dbReference>
<keyword evidence="4" id="KW-0732">Signal</keyword>
<evidence type="ECO:0000313" key="7">
    <source>
        <dbReference type="Proteomes" id="UP000199034"/>
    </source>
</evidence>
<feature type="compositionally biased region" description="Basic and acidic residues" evidence="3">
    <location>
        <begin position="279"/>
        <end position="290"/>
    </location>
</feature>
<dbReference type="SUPFAM" id="SSF52266">
    <property type="entry name" value="SGNH hydrolase"/>
    <property type="match status" value="1"/>
</dbReference>
<feature type="chain" id="PRO_5011648999" evidence="4">
    <location>
        <begin position="20"/>
        <end position="303"/>
    </location>
</feature>
<name>A0A1G6L8V6_9ACTN</name>
<keyword evidence="7" id="KW-1185">Reference proteome</keyword>
<feature type="disulfide bond" evidence="2">
    <location>
        <begin position="112"/>
        <end position="121"/>
    </location>
</feature>
<evidence type="ECO:0000256" key="3">
    <source>
        <dbReference type="SAM" id="MobiDB-lite"/>
    </source>
</evidence>
<dbReference type="InterPro" id="IPR013830">
    <property type="entry name" value="SGNH_hydro"/>
</dbReference>
<dbReference type="InterPro" id="IPR037460">
    <property type="entry name" value="SEST-like"/>
</dbReference>
<dbReference type="PANTHER" id="PTHR37981:SF1">
    <property type="entry name" value="SGNH HYDROLASE-TYPE ESTERASE DOMAIN-CONTAINING PROTEIN"/>
    <property type="match status" value="1"/>
</dbReference>
<feature type="domain" description="SGNH hydrolase-type esterase" evidence="5">
    <location>
        <begin position="26"/>
        <end position="244"/>
    </location>
</feature>
<feature type="disulfide bond" evidence="2">
    <location>
        <begin position="47"/>
        <end position="71"/>
    </location>
</feature>
<dbReference type="GO" id="GO:0019433">
    <property type="term" value="P:triglyceride catabolic process"/>
    <property type="evidence" value="ECO:0007669"/>
    <property type="project" value="TreeGrafter"/>
</dbReference>
<dbReference type="EMBL" id="FMZM01000002">
    <property type="protein sequence ID" value="SDC39588.1"/>
    <property type="molecule type" value="Genomic_DNA"/>
</dbReference>
<dbReference type="AlphaFoldDB" id="A0A1G6L8V6"/>
<feature type="signal peptide" evidence="4">
    <location>
        <begin position="1"/>
        <end position="19"/>
    </location>
</feature>
<reference evidence="6 7" key="1">
    <citation type="submission" date="2016-10" db="EMBL/GenBank/DDBJ databases">
        <authorList>
            <person name="de Groot N.N."/>
        </authorList>
    </citation>
    <scope>NUCLEOTIDE SEQUENCE [LARGE SCALE GENOMIC DNA]</scope>
    <source>
        <strain evidence="6 7">CGMCC 4.6858</strain>
    </source>
</reference>
<feature type="active site" evidence="1">
    <location>
        <position position="237"/>
    </location>
</feature>
<evidence type="ECO:0000313" key="6">
    <source>
        <dbReference type="EMBL" id="SDC39588.1"/>
    </source>
</evidence>
<feature type="active site" description="Nucleophile" evidence="1">
    <location>
        <position position="30"/>
    </location>
</feature>
<evidence type="ECO:0000259" key="5">
    <source>
        <dbReference type="Pfam" id="PF13472"/>
    </source>
</evidence>
<sequence length="303" mass="30807">MSLTATVALVSLAPPPASAAGEEYVALGDSYSSGLGTRSYLDDGSECRRSTSSYAGLIAAAQDLALNLRACSGATVPDVASTQLDALSGSTSYVTISVGGNDAGFADVLTECALPAWASDCAGAVAGAQAYVSDTLPGALGGLYSSIRSAAPAAQVVVVGYPRVFMGEDCNAATFFSPEDEALLNQTADQLNGVLASAASGAGFAFADPTSAFTGHAVCDDPAWLNGFSSPIDESYHPNVAGHADGYAPLVAPLLTGSGLRVTADVRRDAAADAPAQTREQRRYADRDAVIEQDPFRAPPQAR</sequence>
<proteinExistence type="predicted"/>
<dbReference type="PANTHER" id="PTHR37981">
    <property type="entry name" value="LIPASE 2"/>
    <property type="match status" value="1"/>
</dbReference>
<dbReference type="InterPro" id="IPR036514">
    <property type="entry name" value="SGNH_hydro_sf"/>
</dbReference>
<keyword evidence="6" id="KW-0378">Hydrolase</keyword>
<protein>
    <submittedName>
        <fullName evidence="6">GDSL-like Lipase/Acylhydrolase family protein</fullName>
    </submittedName>
</protein>